<feature type="domain" description="NusB/RsmB/TIM44" evidence="6">
    <location>
        <begin position="24"/>
        <end position="116"/>
    </location>
</feature>
<dbReference type="InterPro" id="IPR011605">
    <property type="entry name" value="NusB_fam"/>
</dbReference>
<reference evidence="7 8" key="1">
    <citation type="journal article" date="2016" name="Nat. Commun.">
        <title>Thousands of microbial genomes shed light on interconnected biogeochemical processes in an aquifer system.</title>
        <authorList>
            <person name="Anantharaman K."/>
            <person name="Brown C.T."/>
            <person name="Hug L.A."/>
            <person name="Sharon I."/>
            <person name="Castelle C.J."/>
            <person name="Probst A.J."/>
            <person name="Thomas B.C."/>
            <person name="Singh A."/>
            <person name="Wilkins M.J."/>
            <person name="Karaoz U."/>
            <person name="Brodie E.L."/>
            <person name="Williams K.H."/>
            <person name="Hubbard S.S."/>
            <person name="Banfield J.F."/>
        </authorList>
    </citation>
    <scope>NUCLEOTIDE SEQUENCE [LARGE SCALE GENOMIC DNA]</scope>
</reference>
<evidence type="ECO:0000313" key="7">
    <source>
        <dbReference type="EMBL" id="OGG26925.1"/>
    </source>
</evidence>
<sequence length="119" mass="13233">MKNNDDPRHLRRVKTVQDLFAFSFNPESVNGLNGTIKNIVNQINFLDELILKAAPQFPVNKIARIDVSILRLALFELFISKSEPPKVIIDEAIELAKELGGESSSSFINGVLGSLVKKQ</sequence>
<dbReference type="Gene3D" id="1.10.940.10">
    <property type="entry name" value="NusB-like"/>
    <property type="match status" value="1"/>
</dbReference>
<comment type="similarity">
    <text evidence="1">Belongs to the NusB family.</text>
</comment>
<accession>A0A1F6AQF7</accession>
<keyword evidence="5" id="KW-0804">Transcription</keyword>
<organism evidence="7 8">
    <name type="scientific">Candidatus Gottesmanbacteria bacterium RIFCSPLOWO2_01_FULL_39_12b</name>
    <dbReference type="NCBI Taxonomy" id="1798388"/>
    <lineage>
        <taxon>Bacteria</taxon>
        <taxon>Candidatus Gottesmaniibacteriota</taxon>
    </lineage>
</organism>
<keyword evidence="2" id="KW-0889">Transcription antitermination</keyword>
<dbReference type="InterPro" id="IPR035926">
    <property type="entry name" value="NusB-like_sf"/>
</dbReference>
<dbReference type="GO" id="GO:0006353">
    <property type="term" value="P:DNA-templated transcription termination"/>
    <property type="evidence" value="ECO:0007669"/>
    <property type="project" value="InterPro"/>
</dbReference>
<keyword evidence="3" id="KW-0694">RNA-binding</keyword>
<gene>
    <name evidence="7" type="ORF">A2960_02150</name>
</gene>
<evidence type="ECO:0000256" key="2">
    <source>
        <dbReference type="ARBA" id="ARBA00022814"/>
    </source>
</evidence>
<dbReference type="GO" id="GO:0005829">
    <property type="term" value="C:cytosol"/>
    <property type="evidence" value="ECO:0007669"/>
    <property type="project" value="TreeGrafter"/>
</dbReference>
<evidence type="ECO:0000259" key="6">
    <source>
        <dbReference type="Pfam" id="PF01029"/>
    </source>
</evidence>
<evidence type="ECO:0000256" key="1">
    <source>
        <dbReference type="ARBA" id="ARBA00005952"/>
    </source>
</evidence>
<dbReference type="Proteomes" id="UP000176609">
    <property type="component" value="Unassembled WGS sequence"/>
</dbReference>
<dbReference type="AlphaFoldDB" id="A0A1F6AQF7"/>
<dbReference type="Pfam" id="PF01029">
    <property type="entry name" value="NusB"/>
    <property type="match status" value="1"/>
</dbReference>
<dbReference type="EMBL" id="MFJR01000007">
    <property type="protein sequence ID" value="OGG26925.1"/>
    <property type="molecule type" value="Genomic_DNA"/>
</dbReference>
<keyword evidence="4" id="KW-0805">Transcription regulation</keyword>
<proteinExistence type="inferred from homology"/>
<dbReference type="GO" id="GO:0003723">
    <property type="term" value="F:RNA binding"/>
    <property type="evidence" value="ECO:0007669"/>
    <property type="project" value="UniProtKB-KW"/>
</dbReference>
<dbReference type="SUPFAM" id="SSF48013">
    <property type="entry name" value="NusB-like"/>
    <property type="match status" value="1"/>
</dbReference>
<name>A0A1F6AQF7_9BACT</name>
<evidence type="ECO:0000256" key="5">
    <source>
        <dbReference type="ARBA" id="ARBA00023163"/>
    </source>
</evidence>
<dbReference type="GO" id="GO:0031564">
    <property type="term" value="P:transcription antitermination"/>
    <property type="evidence" value="ECO:0007669"/>
    <property type="project" value="UniProtKB-KW"/>
</dbReference>
<dbReference type="PANTHER" id="PTHR11078:SF3">
    <property type="entry name" value="ANTITERMINATION NUSB DOMAIN-CONTAINING PROTEIN"/>
    <property type="match status" value="1"/>
</dbReference>
<dbReference type="PANTHER" id="PTHR11078">
    <property type="entry name" value="N UTILIZATION SUBSTANCE PROTEIN B-RELATED"/>
    <property type="match status" value="1"/>
</dbReference>
<evidence type="ECO:0000256" key="4">
    <source>
        <dbReference type="ARBA" id="ARBA00023015"/>
    </source>
</evidence>
<protein>
    <recommendedName>
        <fullName evidence="6">NusB/RsmB/TIM44 domain-containing protein</fullName>
    </recommendedName>
</protein>
<comment type="caution">
    <text evidence="7">The sequence shown here is derived from an EMBL/GenBank/DDBJ whole genome shotgun (WGS) entry which is preliminary data.</text>
</comment>
<evidence type="ECO:0000313" key="8">
    <source>
        <dbReference type="Proteomes" id="UP000176609"/>
    </source>
</evidence>
<evidence type="ECO:0000256" key="3">
    <source>
        <dbReference type="ARBA" id="ARBA00022884"/>
    </source>
</evidence>
<dbReference type="InterPro" id="IPR006027">
    <property type="entry name" value="NusB_RsmB_TIM44"/>
</dbReference>